<organism evidence="4 5">
    <name type="scientific">Streptomyces thermocarboxydovorans</name>
    <dbReference type="NCBI Taxonomy" id="59298"/>
    <lineage>
        <taxon>Bacteria</taxon>
        <taxon>Bacillati</taxon>
        <taxon>Actinomycetota</taxon>
        <taxon>Actinomycetes</taxon>
        <taxon>Kitasatosporales</taxon>
        <taxon>Streptomycetaceae</taxon>
        <taxon>Streptomyces</taxon>
    </lineage>
</organism>
<dbReference type="PANTHER" id="PTHR43156">
    <property type="entry name" value="STAGE II SPORULATION PROTEIN E-RELATED"/>
    <property type="match status" value="1"/>
</dbReference>
<dbReference type="Gene3D" id="3.60.40.10">
    <property type="entry name" value="PPM-type phosphatase domain"/>
    <property type="match status" value="1"/>
</dbReference>
<feature type="domain" description="GAF" evidence="2">
    <location>
        <begin position="1"/>
        <end position="113"/>
    </location>
</feature>
<sequence>MLPVGMSQEQIAAIGAYPAGKGVLGELIRHPRPLRLREVSRHPAAYGFPPNHPPMHSFLGVPVRVREEVVGNFYLAGKRGGQEFDLEDEAVLQTLAVAAGVAMENARLYRKARKRLQLLYDAATRVGTTLDVVRTAEELTRVVVPGFADYTTVELLEAVLQGGEPSGTAEMHCTASCGVRQDAPLIPVGERITWLPATPMASALVSGHAVLEPDLGAAPGWQTQIPAARQITDYGIRSLITVPLQARGVVLGLVNFWRLEETEPFDQEDLSLAEELATRAAVCIDNARRYTREHGMAVTLQRSLLPQTMPAQNALDVAYRYAPAEAGVRGDWFDVIPLPGARVALVVGDVVGHGLHASATMGRLRTAVHNFSSLDLPPDELLGYLDELVARIDQDVIDQDVREGEPGITGATCLYAIYDPVPAQVTIARAGHLGPALVHPEGSVTFPEVPGSPPLGLGGSLPVETAKFQVPEGSRLVLFTDGLVEDRDRDIGAGLALLQRTLAEAPGRDPEQTCQAVFDALQAARPRDDTVLLVARTRVLDPGPG</sequence>
<dbReference type="Proteomes" id="UP001500724">
    <property type="component" value="Unassembled WGS sequence"/>
</dbReference>
<evidence type="ECO:0000256" key="1">
    <source>
        <dbReference type="ARBA" id="ARBA00022801"/>
    </source>
</evidence>
<dbReference type="InterPro" id="IPR052016">
    <property type="entry name" value="Bact_Sigma-Reg"/>
</dbReference>
<dbReference type="Pfam" id="PF01590">
    <property type="entry name" value="GAF"/>
    <property type="match status" value="1"/>
</dbReference>
<dbReference type="PANTHER" id="PTHR43156:SF2">
    <property type="entry name" value="STAGE II SPORULATION PROTEIN E"/>
    <property type="match status" value="1"/>
</dbReference>
<dbReference type="SUPFAM" id="SSF55781">
    <property type="entry name" value="GAF domain-like"/>
    <property type="match status" value="2"/>
</dbReference>
<dbReference type="InterPro" id="IPR029016">
    <property type="entry name" value="GAF-like_dom_sf"/>
</dbReference>
<gene>
    <name evidence="4" type="ORF">GCM10009535_58440</name>
</gene>
<dbReference type="SUPFAM" id="SSF81606">
    <property type="entry name" value="PP2C-like"/>
    <property type="match status" value="1"/>
</dbReference>
<proteinExistence type="predicted"/>
<evidence type="ECO:0000313" key="4">
    <source>
        <dbReference type="EMBL" id="GAA0670998.1"/>
    </source>
</evidence>
<evidence type="ECO:0000313" key="5">
    <source>
        <dbReference type="Proteomes" id="UP001500724"/>
    </source>
</evidence>
<evidence type="ECO:0000259" key="3">
    <source>
        <dbReference type="SMART" id="SM00331"/>
    </source>
</evidence>
<evidence type="ECO:0000259" key="2">
    <source>
        <dbReference type="SMART" id="SM00065"/>
    </source>
</evidence>
<dbReference type="SMART" id="SM00331">
    <property type="entry name" value="PP2C_SIG"/>
    <property type="match status" value="1"/>
</dbReference>
<dbReference type="InterPro" id="IPR003018">
    <property type="entry name" value="GAF"/>
</dbReference>
<feature type="domain" description="PPM-type phosphatase" evidence="3">
    <location>
        <begin position="315"/>
        <end position="537"/>
    </location>
</feature>
<dbReference type="EMBL" id="BAAAGU010000098">
    <property type="protein sequence ID" value="GAA0670998.1"/>
    <property type="molecule type" value="Genomic_DNA"/>
</dbReference>
<dbReference type="Pfam" id="PF07228">
    <property type="entry name" value="SpoIIE"/>
    <property type="match status" value="1"/>
</dbReference>
<keyword evidence="5" id="KW-1185">Reference proteome</keyword>
<reference evidence="5" key="1">
    <citation type="journal article" date="2019" name="Int. J. Syst. Evol. Microbiol.">
        <title>The Global Catalogue of Microorganisms (GCM) 10K type strain sequencing project: providing services to taxonomists for standard genome sequencing and annotation.</title>
        <authorList>
            <consortium name="The Broad Institute Genomics Platform"/>
            <consortium name="The Broad Institute Genome Sequencing Center for Infectious Disease"/>
            <person name="Wu L."/>
            <person name="Ma J."/>
        </authorList>
    </citation>
    <scope>NUCLEOTIDE SEQUENCE [LARGE SCALE GENOMIC DNA]</scope>
    <source>
        <strain evidence="5">JCM 10367</strain>
    </source>
</reference>
<dbReference type="Gene3D" id="3.30.450.40">
    <property type="match status" value="2"/>
</dbReference>
<keyword evidence="1" id="KW-0378">Hydrolase</keyword>
<feature type="domain" description="GAF" evidence="2">
    <location>
        <begin position="121"/>
        <end position="294"/>
    </location>
</feature>
<name>A0ABP3SZL5_9ACTN</name>
<dbReference type="RefSeq" id="WP_344007476.1">
    <property type="nucleotide sequence ID" value="NZ_BAAAGU010000098.1"/>
</dbReference>
<dbReference type="Pfam" id="PF13185">
    <property type="entry name" value="GAF_2"/>
    <property type="match status" value="1"/>
</dbReference>
<dbReference type="InterPro" id="IPR036457">
    <property type="entry name" value="PPM-type-like_dom_sf"/>
</dbReference>
<dbReference type="SMART" id="SM00065">
    <property type="entry name" value="GAF"/>
    <property type="match status" value="2"/>
</dbReference>
<protein>
    <submittedName>
        <fullName evidence="4">Uncharacterized protein</fullName>
    </submittedName>
</protein>
<dbReference type="InterPro" id="IPR001932">
    <property type="entry name" value="PPM-type_phosphatase-like_dom"/>
</dbReference>
<accession>A0ABP3SZL5</accession>
<comment type="caution">
    <text evidence="4">The sequence shown here is derived from an EMBL/GenBank/DDBJ whole genome shotgun (WGS) entry which is preliminary data.</text>
</comment>